<dbReference type="Proteomes" id="UP000799438">
    <property type="component" value="Unassembled WGS sequence"/>
</dbReference>
<accession>A0A6A6BKQ8</accession>
<evidence type="ECO:0000313" key="2">
    <source>
        <dbReference type="EMBL" id="KAF2143161.1"/>
    </source>
</evidence>
<proteinExistence type="predicted"/>
<feature type="region of interest" description="Disordered" evidence="1">
    <location>
        <begin position="1"/>
        <end position="64"/>
    </location>
</feature>
<dbReference type="AlphaFoldDB" id="A0A6A6BKQ8"/>
<dbReference type="EMBL" id="ML995482">
    <property type="protein sequence ID" value="KAF2143161.1"/>
    <property type="molecule type" value="Genomic_DNA"/>
</dbReference>
<organism evidence="2 3">
    <name type="scientific">Aplosporella prunicola CBS 121167</name>
    <dbReference type="NCBI Taxonomy" id="1176127"/>
    <lineage>
        <taxon>Eukaryota</taxon>
        <taxon>Fungi</taxon>
        <taxon>Dikarya</taxon>
        <taxon>Ascomycota</taxon>
        <taxon>Pezizomycotina</taxon>
        <taxon>Dothideomycetes</taxon>
        <taxon>Dothideomycetes incertae sedis</taxon>
        <taxon>Botryosphaeriales</taxon>
        <taxon>Aplosporellaceae</taxon>
        <taxon>Aplosporella</taxon>
    </lineage>
</organism>
<protein>
    <submittedName>
        <fullName evidence="2">Uncharacterized protein</fullName>
    </submittedName>
</protein>
<gene>
    <name evidence="2" type="ORF">K452DRAFT_346922</name>
</gene>
<keyword evidence="3" id="KW-1185">Reference proteome</keyword>
<evidence type="ECO:0000256" key="1">
    <source>
        <dbReference type="SAM" id="MobiDB-lite"/>
    </source>
</evidence>
<feature type="region of interest" description="Disordered" evidence="1">
    <location>
        <begin position="76"/>
        <end position="155"/>
    </location>
</feature>
<evidence type="ECO:0000313" key="3">
    <source>
        <dbReference type="Proteomes" id="UP000799438"/>
    </source>
</evidence>
<reference evidence="2" key="1">
    <citation type="journal article" date="2020" name="Stud. Mycol.">
        <title>101 Dothideomycetes genomes: a test case for predicting lifestyles and emergence of pathogens.</title>
        <authorList>
            <person name="Haridas S."/>
            <person name="Albert R."/>
            <person name="Binder M."/>
            <person name="Bloem J."/>
            <person name="Labutti K."/>
            <person name="Salamov A."/>
            <person name="Andreopoulos B."/>
            <person name="Baker S."/>
            <person name="Barry K."/>
            <person name="Bills G."/>
            <person name="Bluhm B."/>
            <person name="Cannon C."/>
            <person name="Castanera R."/>
            <person name="Culley D."/>
            <person name="Daum C."/>
            <person name="Ezra D."/>
            <person name="Gonzalez J."/>
            <person name="Henrissat B."/>
            <person name="Kuo A."/>
            <person name="Liang C."/>
            <person name="Lipzen A."/>
            <person name="Lutzoni F."/>
            <person name="Magnuson J."/>
            <person name="Mondo S."/>
            <person name="Nolan M."/>
            <person name="Ohm R."/>
            <person name="Pangilinan J."/>
            <person name="Park H.-J."/>
            <person name="Ramirez L."/>
            <person name="Alfaro M."/>
            <person name="Sun H."/>
            <person name="Tritt A."/>
            <person name="Yoshinaga Y."/>
            <person name="Zwiers L.-H."/>
            <person name="Turgeon B."/>
            <person name="Goodwin S."/>
            <person name="Spatafora J."/>
            <person name="Crous P."/>
            <person name="Grigoriev I."/>
        </authorList>
    </citation>
    <scope>NUCLEOTIDE SEQUENCE</scope>
    <source>
        <strain evidence="2">CBS 121167</strain>
    </source>
</reference>
<sequence length="434" mass="47881">MWQRLIKASAGGRSDVGESVDDTGDIQLGSAAPPRTESSALAVSQNTSDIQIGSGHGKDIVKENVPDWKEAVAAKFQKKPAARNGKAASTDNNKTNTGLNHTLTGRKDQNGPSKRKEHPDGTSGAENPATRTKGRKLSPRAPAGAPDEESRLREFDDEERRFAEAILQTENPGSDQPRFNLNNAQLKDIIAKARAVANNEGLDRCLEILEYWCDSGTLVDADILRKMENFSQEKTDAAGNDLVQNLRCWHFIAGQISESSNVPYCLSHALLGAAFSSFSKQHSREGEPDMVEPMERLFWQLHPELAAGEGDPRVVHRDLWQMLMSRMIKAQRWHNVTQRLGCGVVFVFTPEDIPNSWIEQSVGNEKIDAWLTAVTKCRGCIVQSCKSMMPGVLGTPEELVCGGPLPERLLRIEMAEFAENADDEERARLLQGKN</sequence>
<dbReference type="RefSeq" id="XP_033398873.1">
    <property type="nucleotide sequence ID" value="XM_033545486.1"/>
</dbReference>
<feature type="compositionally biased region" description="Polar residues" evidence="1">
    <location>
        <begin position="87"/>
        <end position="103"/>
    </location>
</feature>
<dbReference type="GeneID" id="54302994"/>
<name>A0A6A6BKQ8_9PEZI</name>
<feature type="compositionally biased region" description="Polar residues" evidence="1">
    <location>
        <begin position="36"/>
        <end position="51"/>
    </location>
</feature>